<dbReference type="Gene3D" id="6.10.140.340">
    <property type="match status" value="1"/>
</dbReference>
<evidence type="ECO:0000256" key="5">
    <source>
        <dbReference type="ARBA" id="ARBA00023242"/>
    </source>
</evidence>
<feature type="region of interest" description="Disordered" evidence="7">
    <location>
        <begin position="347"/>
        <end position="442"/>
    </location>
</feature>
<dbReference type="InterPro" id="IPR031176">
    <property type="entry name" value="ELL/occludin"/>
</dbReference>
<gene>
    <name evidence="9" type="ORF">DPMN_106333</name>
</gene>
<evidence type="ECO:0000256" key="2">
    <source>
        <dbReference type="ARBA" id="ARBA00009171"/>
    </source>
</evidence>
<dbReference type="GO" id="GO:0000987">
    <property type="term" value="F:cis-regulatory region sequence-specific DNA binding"/>
    <property type="evidence" value="ECO:0007669"/>
    <property type="project" value="TreeGrafter"/>
</dbReference>
<reference evidence="9" key="1">
    <citation type="journal article" date="2019" name="bioRxiv">
        <title>The Genome of the Zebra Mussel, Dreissena polymorpha: A Resource for Invasive Species Research.</title>
        <authorList>
            <person name="McCartney M.A."/>
            <person name="Auch B."/>
            <person name="Kono T."/>
            <person name="Mallez S."/>
            <person name="Zhang Y."/>
            <person name="Obille A."/>
            <person name="Becker A."/>
            <person name="Abrahante J.E."/>
            <person name="Garbe J."/>
            <person name="Badalamenti J.P."/>
            <person name="Herman A."/>
            <person name="Mangelson H."/>
            <person name="Liachko I."/>
            <person name="Sullivan S."/>
            <person name="Sone E.D."/>
            <person name="Koren S."/>
            <person name="Silverstein K.A.T."/>
            <person name="Beckman K.B."/>
            <person name="Gohl D.M."/>
        </authorList>
    </citation>
    <scope>NUCLEOTIDE SEQUENCE</scope>
    <source>
        <strain evidence="9">Duluth1</strain>
        <tissue evidence="9">Whole animal</tissue>
    </source>
</reference>
<dbReference type="Gene3D" id="1.10.10.2670">
    <property type="entry name" value="E3 ubiquitin-protein ligase"/>
    <property type="match status" value="1"/>
</dbReference>
<feature type="compositionally biased region" description="Pro residues" evidence="7">
    <location>
        <begin position="159"/>
        <end position="183"/>
    </location>
</feature>
<dbReference type="InterPro" id="IPR010844">
    <property type="entry name" value="Occludin_ELL"/>
</dbReference>
<dbReference type="SUPFAM" id="SSF144292">
    <property type="entry name" value="occludin/ELL-like"/>
    <property type="match status" value="1"/>
</dbReference>
<keyword evidence="3" id="KW-0805">Transcription regulation</keyword>
<evidence type="ECO:0000313" key="10">
    <source>
        <dbReference type="Proteomes" id="UP000828390"/>
    </source>
</evidence>
<feature type="compositionally biased region" description="Basic and acidic residues" evidence="7">
    <location>
        <begin position="376"/>
        <end position="390"/>
    </location>
</feature>
<keyword evidence="4" id="KW-0804">Transcription</keyword>
<feature type="compositionally biased region" description="Basic residues" evidence="7">
    <location>
        <begin position="393"/>
        <end position="402"/>
    </location>
</feature>
<dbReference type="PANTHER" id="PTHR23288">
    <property type="entry name" value="OCCLUDIN AND RNA POLYMERASE II ELONGATION FACTOR ELL"/>
    <property type="match status" value="1"/>
</dbReference>
<evidence type="ECO:0000256" key="1">
    <source>
        <dbReference type="ARBA" id="ARBA00004123"/>
    </source>
</evidence>
<dbReference type="PANTHER" id="PTHR23288:SF17">
    <property type="entry name" value="RNA POLYMERASE II ELONGATION FACTOR ELL"/>
    <property type="match status" value="1"/>
</dbReference>
<comment type="caution">
    <text evidence="9">The sequence shown here is derived from an EMBL/GenBank/DDBJ whole genome shotgun (WGS) entry which is preliminary data.</text>
</comment>
<feature type="region of interest" description="Disordered" evidence="7">
    <location>
        <begin position="137"/>
        <end position="266"/>
    </location>
</feature>
<dbReference type="AlphaFoldDB" id="A0A9D4K4T2"/>
<dbReference type="PROSITE" id="PS51980">
    <property type="entry name" value="OCEL"/>
    <property type="match status" value="1"/>
</dbReference>
<dbReference type="InterPro" id="IPR036390">
    <property type="entry name" value="WH_DNA-bd_sf"/>
</dbReference>
<evidence type="ECO:0000256" key="3">
    <source>
        <dbReference type="ARBA" id="ARBA00023015"/>
    </source>
</evidence>
<keyword evidence="10" id="KW-1185">Reference proteome</keyword>
<sequence length="560" mass="62853">MAALEEGFQYGLSSNSISSTNKSVVQVKLTDTSLRIFEEYVRGKASLGRKPSIQFHGNLGTIQIPEGDQMRTFQFTLSALEANGSFDALCQPNTRGGGHLTLEGSMTNKIQIHATNELFQTTKERVTQAEIDSKKVSTKVIKQSGPHISRKKTTVIRNAPPPQHAPSRPSPAPPAKPKPPTAPPVNFVKRPSPSYASHGHAVSPHNPTSSSKPLSPNLNALSNAGLPSSHGNQPTNQNAGLPSSHGNQPTNQSSAAKSSGNPAVTSMPYRDRIIHLLAVRSYKRPELLIRLRKDGENKKDKDQLGTILSQVAVSKDNVFSLAKHIYPEVRMDWPFYTEEDREILKKKLQKPSSVSPSASPANRSPDSQTTTTVSQKKSESLKRSIEETNHSTHSAKKIRIAHGSRPPHTVGLDEKHAFSHNSVSSTTDISDKKENIDDTVDSTSDIPEYMRHYFTISNDDQRCKYKQDFNTEYDEYRDLHAKIENVSQKFVKLQVERNKLKRDSMEFKDIEDRIREEYRSQKSDIKFVEQKKRFEYLHKKLAYIKKLILDYDQKYLTTIS</sequence>
<proteinExistence type="inferred from homology"/>
<dbReference type="InterPro" id="IPR019464">
    <property type="entry name" value="ELL_N"/>
</dbReference>
<protein>
    <recommendedName>
        <fullName evidence="8">OCEL domain-containing protein</fullName>
    </recommendedName>
</protein>
<dbReference type="InterPro" id="IPR042065">
    <property type="entry name" value="E3_ELL-like"/>
</dbReference>
<feature type="compositionally biased region" description="Low complexity" evidence="7">
    <location>
        <begin position="351"/>
        <end position="375"/>
    </location>
</feature>
<dbReference type="SUPFAM" id="SSF46785">
    <property type="entry name" value="Winged helix' DNA-binding domain"/>
    <property type="match status" value="1"/>
</dbReference>
<evidence type="ECO:0000256" key="4">
    <source>
        <dbReference type="ARBA" id="ARBA00023163"/>
    </source>
</evidence>
<dbReference type="GO" id="GO:0032968">
    <property type="term" value="P:positive regulation of transcription elongation by RNA polymerase II"/>
    <property type="evidence" value="ECO:0007669"/>
    <property type="project" value="TreeGrafter"/>
</dbReference>
<evidence type="ECO:0000259" key="8">
    <source>
        <dbReference type="PROSITE" id="PS51980"/>
    </source>
</evidence>
<evidence type="ECO:0000313" key="9">
    <source>
        <dbReference type="EMBL" id="KAH3833030.1"/>
    </source>
</evidence>
<evidence type="ECO:0000256" key="7">
    <source>
        <dbReference type="SAM" id="MobiDB-lite"/>
    </source>
</evidence>
<feature type="compositionally biased region" description="Polar residues" evidence="7">
    <location>
        <begin position="419"/>
        <end position="428"/>
    </location>
</feature>
<organism evidence="9 10">
    <name type="scientific">Dreissena polymorpha</name>
    <name type="common">Zebra mussel</name>
    <name type="synonym">Mytilus polymorpha</name>
    <dbReference type="NCBI Taxonomy" id="45954"/>
    <lineage>
        <taxon>Eukaryota</taxon>
        <taxon>Metazoa</taxon>
        <taxon>Spiralia</taxon>
        <taxon>Lophotrochozoa</taxon>
        <taxon>Mollusca</taxon>
        <taxon>Bivalvia</taxon>
        <taxon>Autobranchia</taxon>
        <taxon>Heteroconchia</taxon>
        <taxon>Euheterodonta</taxon>
        <taxon>Imparidentia</taxon>
        <taxon>Neoheterodontei</taxon>
        <taxon>Myida</taxon>
        <taxon>Dreissenoidea</taxon>
        <taxon>Dreissenidae</taxon>
        <taxon>Dreissena</taxon>
    </lineage>
</organism>
<keyword evidence="5" id="KW-0539">Nucleus</keyword>
<dbReference type="GO" id="GO:0008023">
    <property type="term" value="C:transcription elongation factor complex"/>
    <property type="evidence" value="ECO:0007669"/>
    <property type="project" value="InterPro"/>
</dbReference>
<dbReference type="EMBL" id="JAIWYP010000004">
    <property type="protein sequence ID" value="KAH3833030.1"/>
    <property type="molecule type" value="Genomic_DNA"/>
</dbReference>
<dbReference type="GO" id="GO:0042795">
    <property type="term" value="P:snRNA transcription by RNA polymerase II"/>
    <property type="evidence" value="ECO:0007669"/>
    <property type="project" value="TreeGrafter"/>
</dbReference>
<comment type="subcellular location">
    <subcellularLocation>
        <location evidence="1">Nucleus</location>
    </subcellularLocation>
</comment>
<feature type="domain" description="OCEL" evidence="8">
    <location>
        <begin position="447"/>
        <end position="556"/>
    </location>
</feature>
<reference evidence="9" key="2">
    <citation type="submission" date="2020-11" db="EMBL/GenBank/DDBJ databases">
        <authorList>
            <person name="McCartney M.A."/>
            <person name="Auch B."/>
            <person name="Kono T."/>
            <person name="Mallez S."/>
            <person name="Becker A."/>
            <person name="Gohl D.M."/>
            <person name="Silverstein K.A.T."/>
            <person name="Koren S."/>
            <person name="Bechman K.B."/>
            <person name="Herman A."/>
            <person name="Abrahante J.E."/>
            <person name="Garbe J."/>
        </authorList>
    </citation>
    <scope>NUCLEOTIDE SEQUENCE</scope>
    <source>
        <strain evidence="9">Duluth1</strain>
        <tissue evidence="9">Whole animal</tissue>
    </source>
</reference>
<dbReference type="GO" id="GO:0006368">
    <property type="term" value="P:transcription elongation by RNA polymerase II"/>
    <property type="evidence" value="ECO:0007669"/>
    <property type="project" value="InterPro"/>
</dbReference>
<dbReference type="OrthoDB" id="6284217at2759"/>
<name>A0A9D4K4T2_DREPO</name>
<evidence type="ECO:0000256" key="6">
    <source>
        <dbReference type="PROSITE-ProRule" id="PRU01324"/>
    </source>
</evidence>
<comment type="similarity">
    <text evidence="2 6">Belongs to the ELL/occludin family.</text>
</comment>
<dbReference type="Proteomes" id="UP000828390">
    <property type="component" value="Unassembled WGS sequence"/>
</dbReference>
<dbReference type="Pfam" id="PF07303">
    <property type="entry name" value="Occludin_ELL"/>
    <property type="match status" value="1"/>
</dbReference>
<accession>A0A9D4K4T2</accession>
<dbReference type="Pfam" id="PF10390">
    <property type="entry name" value="ELL"/>
    <property type="match status" value="1"/>
</dbReference>
<feature type="compositionally biased region" description="Polar residues" evidence="7">
    <location>
        <begin position="205"/>
        <end position="264"/>
    </location>
</feature>